<name>A0A1H4GE28_9GAMM</name>
<feature type="binding site" evidence="1">
    <location>
        <position position="185"/>
    </location>
    <ligand>
        <name>Zn(2+)</name>
        <dbReference type="ChEBI" id="CHEBI:29105"/>
    </ligand>
</feature>
<gene>
    <name evidence="2" type="ORF">SAMN02745729_11555</name>
</gene>
<evidence type="ECO:0000256" key="1">
    <source>
        <dbReference type="PIRSR" id="PIRSR605019-1"/>
    </source>
</evidence>
<dbReference type="PANTHER" id="PTHR30037">
    <property type="entry name" value="DNA-3-METHYLADENINE GLYCOSYLASE 1"/>
    <property type="match status" value="1"/>
</dbReference>
<proteinExistence type="predicted"/>
<feature type="binding site" evidence="1">
    <location>
        <position position="14"/>
    </location>
    <ligand>
        <name>Zn(2+)</name>
        <dbReference type="ChEBI" id="CHEBI:29105"/>
    </ligand>
</feature>
<sequence length="204" mass="23272">MITDKPDTASHQSCGWAMQSPLEHAYHDHEWGVPQTDDPVLFEFLVLESAQAGLSWRTVLEKREGYRRHYCDFDPERVALFGETEVAAMLADPGLIRNRAKVEASINNARVFLRLQAHHGSFARFLWRYIEGQPIQSGFERMEQIPAQTALSVQLAKDLKREGIRFFGPTIAYAYMQAVGLVNDHLLHCPRQKACRELAGHIEL</sequence>
<evidence type="ECO:0000313" key="3">
    <source>
        <dbReference type="Proteomes" id="UP000242469"/>
    </source>
</evidence>
<dbReference type="GO" id="GO:0006284">
    <property type="term" value="P:base-excision repair"/>
    <property type="evidence" value="ECO:0007669"/>
    <property type="project" value="InterPro"/>
</dbReference>
<dbReference type="GO" id="GO:0008725">
    <property type="term" value="F:DNA-3-methyladenine glycosylase activity"/>
    <property type="evidence" value="ECO:0007669"/>
    <property type="project" value="InterPro"/>
</dbReference>
<dbReference type="AlphaFoldDB" id="A0A1H4GE28"/>
<organism evidence="2 3">
    <name type="scientific">Marinobacterium iners DSM 11526</name>
    <dbReference type="NCBI Taxonomy" id="1122198"/>
    <lineage>
        <taxon>Bacteria</taxon>
        <taxon>Pseudomonadati</taxon>
        <taxon>Pseudomonadota</taxon>
        <taxon>Gammaproteobacteria</taxon>
        <taxon>Oceanospirillales</taxon>
        <taxon>Oceanospirillaceae</taxon>
        <taxon>Marinobacterium</taxon>
    </lineage>
</organism>
<dbReference type="Proteomes" id="UP000242469">
    <property type="component" value="Unassembled WGS sequence"/>
</dbReference>
<feature type="binding site" evidence="1">
    <location>
        <position position="189"/>
    </location>
    <ligand>
        <name>Zn(2+)</name>
        <dbReference type="ChEBI" id="CHEBI:29105"/>
    </ligand>
</feature>
<dbReference type="InterPro" id="IPR005019">
    <property type="entry name" value="Adenine_glyco"/>
</dbReference>
<feature type="binding site" evidence="1">
    <location>
        <position position="27"/>
    </location>
    <ligand>
        <name>Zn(2+)</name>
        <dbReference type="ChEBI" id="CHEBI:29105"/>
    </ligand>
</feature>
<dbReference type="InterPro" id="IPR052891">
    <property type="entry name" value="DNA-3mA_glycosylase"/>
</dbReference>
<dbReference type="Gene3D" id="1.10.340.30">
    <property type="entry name" value="Hypothetical protein, domain 2"/>
    <property type="match status" value="1"/>
</dbReference>
<dbReference type="PANTHER" id="PTHR30037:SF4">
    <property type="entry name" value="DNA-3-METHYLADENINE GLYCOSYLASE I"/>
    <property type="match status" value="1"/>
</dbReference>
<keyword evidence="1" id="KW-0862">Zinc</keyword>
<dbReference type="STRING" id="1122198.SAMN02745729_11555"/>
<dbReference type="Pfam" id="PF03352">
    <property type="entry name" value="Adenine_glyco"/>
    <property type="match status" value="1"/>
</dbReference>
<protein>
    <submittedName>
        <fullName evidence="2">DNA-3-methyladenine glycosylase I</fullName>
    </submittedName>
</protein>
<dbReference type="SUPFAM" id="SSF48150">
    <property type="entry name" value="DNA-glycosylase"/>
    <property type="match status" value="1"/>
</dbReference>
<keyword evidence="1" id="KW-0479">Metal-binding</keyword>
<evidence type="ECO:0000313" key="2">
    <source>
        <dbReference type="EMBL" id="SEB07158.1"/>
    </source>
</evidence>
<dbReference type="EMBL" id="FNRJ01000015">
    <property type="protein sequence ID" value="SEB07158.1"/>
    <property type="molecule type" value="Genomic_DNA"/>
</dbReference>
<keyword evidence="3" id="KW-1185">Reference proteome</keyword>
<dbReference type="RefSeq" id="WP_254775054.1">
    <property type="nucleotide sequence ID" value="NZ_FNRJ01000015.1"/>
</dbReference>
<reference evidence="3" key="1">
    <citation type="submission" date="2016-10" db="EMBL/GenBank/DDBJ databases">
        <authorList>
            <person name="Varghese N."/>
            <person name="Submissions S."/>
        </authorList>
    </citation>
    <scope>NUCLEOTIDE SEQUENCE [LARGE SCALE GENOMIC DNA]</scope>
    <source>
        <strain evidence="3">DSM 11526</strain>
    </source>
</reference>
<dbReference type="InterPro" id="IPR011257">
    <property type="entry name" value="DNA_glycosylase"/>
</dbReference>
<accession>A0A1H4GE28</accession>
<dbReference type="GO" id="GO:0046872">
    <property type="term" value="F:metal ion binding"/>
    <property type="evidence" value="ECO:0007669"/>
    <property type="project" value="UniProtKB-KW"/>
</dbReference>